<organism evidence="10 11">
    <name type="scientific">Brassica napus</name>
    <name type="common">Rape</name>
    <dbReference type="NCBI Taxonomy" id="3708"/>
    <lineage>
        <taxon>Eukaryota</taxon>
        <taxon>Viridiplantae</taxon>
        <taxon>Streptophyta</taxon>
        <taxon>Embryophyta</taxon>
        <taxon>Tracheophyta</taxon>
        <taxon>Spermatophyta</taxon>
        <taxon>Magnoliopsida</taxon>
        <taxon>eudicotyledons</taxon>
        <taxon>Gunneridae</taxon>
        <taxon>Pentapetalae</taxon>
        <taxon>rosids</taxon>
        <taxon>malvids</taxon>
        <taxon>Brassicales</taxon>
        <taxon>Brassicaceae</taxon>
        <taxon>Brassiceae</taxon>
        <taxon>Brassica</taxon>
    </lineage>
</organism>
<comment type="similarity">
    <text evidence="2">Belongs to the iron/ascorbate-dependent oxidoreductase family.</text>
</comment>
<dbReference type="InterPro" id="IPR050295">
    <property type="entry name" value="Plant_2OG-oxidoreductases"/>
</dbReference>
<keyword evidence="3 8" id="KW-0812">Transmembrane</keyword>
<reference evidence="10 11" key="1">
    <citation type="submission" date="2021-05" db="EMBL/GenBank/DDBJ databases">
        <title>Genome Assembly of Synthetic Allotetraploid Brassica napus Reveals Homoeologous Exchanges between Subgenomes.</title>
        <authorList>
            <person name="Davis J.T."/>
        </authorList>
    </citation>
    <scope>NUCLEOTIDE SEQUENCE [LARGE SCALE GENOMIC DNA]</scope>
    <source>
        <strain evidence="11">cv. Da-Ae</strain>
        <tissue evidence="10">Seedling</tissue>
    </source>
</reference>
<keyword evidence="6" id="KW-0408">Iron</keyword>
<evidence type="ECO:0000256" key="3">
    <source>
        <dbReference type="ARBA" id="ARBA00022692"/>
    </source>
</evidence>
<comment type="caution">
    <text evidence="10">The sequence shown here is derived from an EMBL/GenBank/DDBJ whole genome shotgun (WGS) entry which is preliminary data.</text>
</comment>
<dbReference type="Proteomes" id="UP000824890">
    <property type="component" value="Unassembled WGS sequence"/>
</dbReference>
<dbReference type="Pfam" id="PF03171">
    <property type="entry name" value="2OG-FeII_Oxy"/>
    <property type="match status" value="1"/>
</dbReference>
<dbReference type="InterPro" id="IPR002657">
    <property type="entry name" value="BilAc:Na_symport/Acr3"/>
</dbReference>
<dbReference type="PANTHER" id="PTHR47991">
    <property type="entry name" value="OXOGLUTARATE/IRON-DEPENDENT DIOXYGENASE"/>
    <property type="match status" value="1"/>
</dbReference>
<dbReference type="Gene3D" id="2.60.120.330">
    <property type="entry name" value="B-lactam Antibiotic, Isopenicillin N Synthase, Chain"/>
    <property type="match status" value="1"/>
</dbReference>
<evidence type="ECO:0000256" key="1">
    <source>
        <dbReference type="ARBA" id="ARBA00004141"/>
    </source>
</evidence>
<keyword evidence="5 8" id="KW-1133">Transmembrane helix</keyword>
<evidence type="ECO:0000256" key="4">
    <source>
        <dbReference type="ARBA" id="ARBA00022723"/>
    </source>
</evidence>
<accession>A0ABQ8CUW7</accession>
<gene>
    <name evidence="10" type="ORF">HID58_028053</name>
</gene>
<dbReference type="InterPro" id="IPR005123">
    <property type="entry name" value="Oxoglu/Fe-dep_dioxygenase_dom"/>
</dbReference>
<keyword evidence="11" id="KW-1185">Reference proteome</keyword>
<dbReference type="Gene3D" id="1.20.1530.20">
    <property type="match status" value="2"/>
</dbReference>
<dbReference type="PROSITE" id="PS51471">
    <property type="entry name" value="FE2OG_OXY"/>
    <property type="match status" value="1"/>
</dbReference>
<feature type="transmembrane region" description="Helical" evidence="8">
    <location>
        <begin position="88"/>
        <end position="110"/>
    </location>
</feature>
<protein>
    <recommendedName>
        <fullName evidence="9">Fe2OG dioxygenase domain-containing protein</fullName>
    </recommendedName>
</protein>
<evidence type="ECO:0000313" key="11">
    <source>
        <dbReference type="Proteomes" id="UP000824890"/>
    </source>
</evidence>
<evidence type="ECO:0000256" key="7">
    <source>
        <dbReference type="ARBA" id="ARBA00023136"/>
    </source>
</evidence>
<feature type="transmembrane region" description="Helical" evidence="8">
    <location>
        <begin position="153"/>
        <end position="175"/>
    </location>
</feature>
<dbReference type="InterPro" id="IPR027443">
    <property type="entry name" value="IPNS-like_sf"/>
</dbReference>
<evidence type="ECO:0000259" key="9">
    <source>
        <dbReference type="PROSITE" id="PS51471"/>
    </source>
</evidence>
<evidence type="ECO:0000313" key="10">
    <source>
        <dbReference type="EMBL" id="KAH0920393.1"/>
    </source>
</evidence>
<feature type="transmembrane region" description="Helical" evidence="8">
    <location>
        <begin position="245"/>
        <end position="267"/>
    </location>
</feature>
<feature type="transmembrane region" description="Helical" evidence="8">
    <location>
        <begin position="279"/>
        <end position="298"/>
    </location>
</feature>
<evidence type="ECO:0000256" key="5">
    <source>
        <dbReference type="ARBA" id="ARBA00022989"/>
    </source>
</evidence>
<evidence type="ECO:0000256" key="6">
    <source>
        <dbReference type="ARBA" id="ARBA00023004"/>
    </source>
</evidence>
<dbReference type="Pfam" id="PF14226">
    <property type="entry name" value="DIOX_N"/>
    <property type="match status" value="1"/>
</dbReference>
<feature type="transmembrane region" description="Helical" evidence="8">
    <location>
        <begin position="181"/>
        <end position="204"/>
    </location>
</feature>
<comment type="subcellular location">
    <subcellularLocation>
        <location evidence="1">Membrane</location>
        <topology evidence="1">Multi-pass membrane protein</topology>
    </subcellularLocation>
</comment>
<evidence type="ECO:0000256" key="2">
    <source>
        <dbReference type="ARBA" id="ARBA00008056"/>
    </source>
</evidence>
<dbReference type="Pfam" id="PF01758">
    <property type="entry name" value="SBF"/>
    <property type="match status" value="1"/>
</dbReference>
<evidence type="ECO:0000256" key="8">
    <source>
        <dbReference type="SAM" id="Phobius"/>
    </source>
</evidence>
<keyword evidence="4" id="KW-0479">Metal-binding</keyword>
<dbReference type="SUPFAM" id="SSF51197">
    <property type="entry name" value="Clavaminate synthase-like"/>
    <property type="match status" value="1"/>
</dbReference>
<dbReference type="InterPro" id="IPR026992">
    <property type="entry name" value="DIOX_N"/>
</dbReference>
<dbReference type="InterPro" id="IPR038770">
    <property type="entry name" value="Na+/solute_symporter_sf"/>
</dbReference>
<feature type="domain" description="Fe2OG dioxygenase" evidence="9">
    <location>
        <begin position="568"/>
        <end position="668"/>
    </location>
</feature>
<dbReference type="EMBL" id="JAGKQM010000007">
    <property type="protein sequence ID" value="KAH0920393.1"/>
    <property type="molecule type" value="Genomic_DNA"/>
</dbReference>
<dbReference type="InterPro" id="IPR044861">
    <property type="entry name" value="IPNS-like_FE2OG_OXY"/>
</dbReference>
<feature type="transmembrane region" description="Helical" evidence="8">
    <location>
        <begin position="122"/>
        <end position="141"/>
    </location>
</feature>
<sequence length="722" mass="79730">MASSVVSLSLTTPLKANSFSKYNLTRLPSLRRISCCSTREFTLKSRLALPATCKQRRSVELLTRCGVSSNDFPAEKEKKRSFGEWVEFLGEAVSTAFPVWVSLGCLLGLVKPSAFNWVTPDLTIIGLTITMLGMGMTLTLDDLRGALKMPKELFAGFVLQYSVMPLSAFLVSKLLNLPSHYAAGLILVGCCPGGTASNIVTYIARGNVALSVLMTAASTLSAVVVLLPVLAGAFMNQYFQRVVKFVTPLMAPIAVGTVAILCGTAIGQNASAILASGKQVVMACVLLHLSGFLFGYLFSRLLRIDVASSRTVSIEVGMQRQSILGTRSLQYRVLFLASVTPSSVASWLVSGDAVLQNSLKTENSMEAEGETQWSSLLVPSVLEIAKENTVPPRYLRSEQDKTETLDDSCLSSKLPVIDMQRLCSVSAMDTELEKLDLACQDWGFFQLVNHGIDSSFLEKLETEAQDLFNLPMEEKKKLWQRSGEFEGFGQVNIVSEDQKLDWGDMFILTTQPIPSRKPHLFSKLPPSFRETVETYSSQVKSIAKILFEKMACVLEVKREEMEDLFGDVWQSIKINYYPPCPQPDRVIGLTPHSDAAGLTILLQVNQVEGLQIKKDNKWVVVKPLQDALVVNVGEILEIITNGRYKSIEHRVMVNAEKERLSVAMFHSPGKETVIGPAKSLVDNHQQERLFKSMSTQEFFDAFFARKLNGKSHLDLMTLDPSS</sequence>
<name>A0ABQ8CUW7_BRANA</name>
<proteinExistence type="inferred from homology"/>
<feature type="transmembrane region" description="Helical" evidence="8">
    <location>
        <begin position="216"/>
        <end position="239"/>
    </location>
</feature>
<keyword evidence="7 8" id="KW-0472">Membrane</keyword>